<dbReference type="InterPro" id="IPR051043">
    <property type="entry name" value="Sulfatase_Mod_Factor_Kinase"/>
</dbReference>
<sequence length="1064" mass="121443">MVQDISQKFTLWLKVSLLGLSLPLLLSSSIRAEECTPADIKAQIEKFKDAKTFKAANDTVVKCGEDAISSLAEALSNSDAATRTNAASALGKMGWIAQDAVPDIVETLGDGDENVRSSSVRALIAIGRSAQQQANTISELDLKGITKLQLIKRQIEKALAHLDAKPKEWANQKLLQQELRLTRNALQTKLNQLQDRIISRFIQWVIKNPGIFILLAVAAYLSIFSIRPLWLLSLNKVLPQTWKIPIINQEIAVKWLLFLNYKPRVLDTWVEKYIEPVKTEFLLKDIVKRDSGSHIPQPVEFKDKIKYPQLKNNDNSTEEALEHKELQKELKAEMQREQQFCVLIEGEGGAGKTSLACQIANWGIEGKLANHRILPVLIDRDLQDNEDLLQMIRKQLQDLTNTGNDDITQEFLIHLLYQRRVLVIIDHFSEMEKSTRNKILAAITENPIINALVFTSRVVGELKGLTRSTLKPMRVEGERISEFLGEYLKLCNYRNQFDDEAFYNACSRLNRMVGQRKITIMLAKLYADQMIATKYKAVDTELPENIPDLMLSYLNQLHPKAGSAQQLTVHQDLEIIAWKCLENTYSPTPISRITAEEALVRPGSNEIDSRLDYLQTTLNILLKIEPDKVKINLDPLAEYLAGLYLVQQYKDNAEAWQKLLNDIDEKSENLEKIKGFLLALWDCCEFKKNEFKIPDLVFQGLLKRANLDPKEIEAEQRKRRIKILINELYTPEVEFRIRAVIDLQTMGKDANPAIPRLRKLLENNSEIAKVRREVAKTLKQLGQQNRMIILQIDNGVESIRLAEHPPTEEIYLGDKVILEMVRIQGGTFLMGAPETEEYSMDSERPQHEVTVLPFFIGKYPVTQVQWLAVTSLPQVNRELDPDPSRFKGANLPIEKVSWYEAVEFCDRLSQHTGKTYRLPSEAEWEYACRAGTTTSFHFGETITSELANYDTSEVSGVGVKGRHQKETTPVGNFEVANAFGLYDMHGNVWEWCLDDWHDNYEGAPIDGSAWFNIYHKQAHFVLRGGSWYNNPKFCRSAYRSNNNDRGNHGNITGFRIVCEIKRIL</sequence>
<dbReference type="InterPro" id="IPR054589">
    <property type="entry name" value="NCH4"/>
</dbReference>
<dbReference type="SUPFAM" id="SSF52540">
    <property type="entry name" value="P-loop containing nucleoside triphosphate hydrolases"/>
    <property type="match status" value="1"/>
</dbReference>
<keyword evidence="7" id="KW-0732">Signal</keyword>
<dbReference type="KEGG" id="npu:Npun_AF203"/>
<dbReference type="Pfam" id="PF22731">
    <property type="entry name" value="NCH4"/>
    <property type="match status" value="1"/>
</dbReference>
<dbReference type="GO" id="GO:0120147">
    <property type="term" value="F:formylglycine-generating oxidase activity"/>
    <property type="evidence" value="ECO:0007669"/>
    <property type="project" value="TreeGrafter"/>
</dbReference>
<dbReference type="GO" id="GO:0016829">
    <property type="term" value="F:lyase activity"/>
    <property type="evidence" value="ECO:0007669"/>
    <property type="project" value="UniProtKB-KW"/>
</dbReference>
<evidence type="ECO:0000256" key="6">
    <source>
        <dbReference type="SAM" id="Phobius"/>
    </source>
</evidence>
<dbReference type="Pfam" id="PF03781">
    <property type="entry name" value="FGE-sulfatase"/>
    <property type="match status" value="1"/>
</dbReference>
<dbReference type="EMBL" id="CP001038">
    <property type="protein sequence ID" value="ACC85059.1"/>
    <property type="molecule type" value="Genomic_DNA"/>
</dbReference>
<dbReference type="SUPFAM" id="SSF48371">
    <property type="entry name" value="ARM repeat"/>
    <property type="match status" value="1"/>
</dbReference>
<evidence type="ECO:0000256" key="2">
    <source>
        <dbReference type="ARBA" id="ARBA00022549"/>
    </source>
</evidence>
<dbReference type="RefSeq" id="WP_012413076.1">
    <property type="nucleotide sequence ID" value="NC_010631.1"/>
</dbReference>
<keyword evidence="4" id="KW-0456">Lyase</keyword>
<dbReference type="InterPro" id="IPR016024">
    <property type="entry name" value="ARM-type_fold"/>
</dbReference>
<evidence type="ECO:0000256" key="4">
    <source>
        <dbReference type="ARBA" id="ARBA00023239"/>
    </source>
</evidence>
<dbReference type="InterPro" id="IPR011989">
    <property type="entry name" value="ARM-like"/>
</dbReference>
<proteinExistence type="inferred from homology"/>
<feature type="chain" id="PRO_5002779188" description="Sulfatase-modifying factor enzyme domain-containing protein" evidence="7">
    <location>
        <begin position="33"/>
        <end position="1064"/>
    </location>
</feature>
<dbReference type="Gene3D" id="3.40.50.300">
    <property type="entry name" value="P-loop containing nucleotide triphosphate hydrolases"/>
    <property type="match status" value="1"/>
</dbReference>
<dbReference type="Gene3D" id="3.90.1580.10">
    <property type="entry name" value="paralog of FGE (formylglycine-generating enzyme)"/>
    <property type="match status" value="1"/>
</dbReference>
<dbReference type="Pfam" id="PF13646">
    <property type="entry name" value="HEAT_2"/>
    <property type="match status" value="1"/>
</dbReference>
<dbReference type="PANTHER" id="PTHR23150">
    <property type="entry name" value="SULFATASE MODIFYING FACTOR 1, 2"/>
    <property type="match status" value="1"/>
</dbReference>
<evidence type="ECO:0000256" key="7">
    <source>
        <dbReference type="SAM" id="SignalP"/>
    </source>
</evidence>
<feature type="domain" description="NB-ARC" evidence="8">
    <location>
        <begin position="326"/>
        <end position="457"/>
    </location>
</feature>
<dbReference type="InterPro" id="IPR027417">
    <property type="entry name" value="P-loop_NTPase"/>
</dbReference>
<reference evidence="12" key="1">
    <citation type="submission" date="2008-04" db="EMBL/GenBank/DDBJ databases">
        <title>Complete sequence of plasmid 1 of Nostoc punctiforme ATCC 29133.</title>
        <authorList>
            <consortium name="US DOE Joint Genome Institute"/>
            <person name="Copeland A."/>
            <person name="Lucas S."/>
            <person name="Lapidus A."/>
            <person name="Glavina del Rio T."/>
            <person name="Dalin E."/>
            <person name="Tice H."/>
            <person name="Pitluck S."/>
            <person name="Chain P."/>
            <person name="Malfatti S."/>
            <person name="Shin M."/>
            <person name="Vergez L."/>
            <person name="Schmutz J."/>
            <person name="Larimer F."/>
            <person name="Land M."/>
            <person name="Hauser L."/>
            <person name="Kyrpides N."/>
            <person name="Kim E."/>
            <person name="Meeks J.C."/>
            <person name="Elhai J."/>
            <person name="Campbell E.L."/>
            <person name="Thiel T."/>
            <person name="Longmire J."/>
            <person name="Potts M."/>
            <person name="Atlas R."/>
        </authorList>
    </citation>
    <scope>NUCLEOTIDE SEQUENCE [LARGE SCALE GENOMIC DNA]</scope>
    <source>
        <strain evidence="12">ATCC 29133 / PCC 73102</strain>
        <plasmid evidence="12">Plasmid pNPUN01</plasmid>
    </source>
</reference>
<keyword evidence="6" id="KW-0472">Membrane</keyword>
<dbReference type="HOGENOM" id="CLU_278834_0_0_3"/>
<keyword evidence="6" id="KW-0812">Transmembrane</keyword>
<evidence type="ECO:0000256" key="1">
    <source>
        <dbReference type="ARBA" id="ARBA00009299"/>
    </source>
</evidence>
<gene>
    <name evidence="11" type="ordered locus">Npun_AF203</name>
</gene>
<dbReference type="PhylomeDB" id="B2JAV5"/>
<feature type="transmembrane region" description="Helical" evidence="6">
    <location>
        <begin position="210"/>
        <end position="230"/>
    </location>
</feature>
<feature type="domain" description="NACHT C-terminal Helical" evidence="10">
    <location>
        <begin position="666"/>
        <end position="709"/>
    </location>
</feature>
<dbReference type="OrthoDB" id="499561at2"/>
<organism evidence="11 12">
    <name type="scientific">Nostoc punctiforme (strain ATCC 29133 / PCC 73102)</name>
    <dbReference type="NCBI Taxonomy" id="63737"/>
    <lineage>
        <taxon>Bacteria</taxon>
        <taxon>Bacillati</taxon>
        <taxon>Cyanobacteriota</taxon>
        <taxon>Cyanophyceae</taxon>
        <taxon>Nostocales</taxon>
        <taxon>Nostocaceae</taxon>
        <taxon>Nostoc</taxon>
    </lineage>
</organism>
<evidence type="ECO:0000259" key="9">
    <source>
        <dbReference type="Pfam" id="PF03781"/>
    </source>
</evidence>
<dbReference type="Proteomes" id="UP000001191">
    <property type="component" value="Plasmid pNPUN01"/>
</dbReference>
<geneLocation type="plasmid" evidence="11 12">
    <name>pNPUN01</name>
</geneLocation>
<dbReference type="Gene3D" id="1.25.10.10">
    <property type="entry name" value="Leucine-rich Repeat Variant"/>
    <property type="match status" value="2"/>
</dbReference>
<evidence type="ECO:0000259" key="10">
    <source>
        <dbReference type="Pfam" id="PF22731"/>
    </source>
</evidence>
<dbReference type="Pfam" id="PF00931">
    <property type="entry name" value="NB-ARC"/>
    <property type="match status" value="1"/>
</dbReference>
<keyword evidence="6" id="KW-1133">Transmembrane helix</keyword>
<dbReference type="EnsemblBacteria" id="ACC85059">
    <property type="protein sequence ID" value="ACC85059"/>
    <property type="gene ID" value="Npun_AF203"/>
</dbReference>
<keyword evidence="12" id="KW-1185">Reference proteome</keyword>
<feature type="coiled-coil region" evidence="5">
    <location>
        <begin position="646"/>
        <end position="673"/>
    </location>
</feature>
<comment type="similarity">
    <text evidence="1">Belongs to the CpcE/RpcE/PecE family.</text>
</comment>
<feature type="signal peptide" evidence="7">
    <location>
        <begin position="1"/>
        <end position="32"/>
    </location>
</feature>
<dbReference type="SUPFAM" id="SSF56436">
    <property type="entry name" value="C-type lectin-like"/>
    <property type="match status" value="1"/>
</dbReference>
<keyword evidence="5" id="KW-0175">Coiled coil</keyword>
<keyword evidence="2" id="KW-0042">Antenna complex</keyword>
<evidence type="ECO:0008006" key="13">
    <source>
        <dbReference type="Google" id="ProtNLM"/>
    </source>
</evidence>
<dbReference type="AlphaFoldDB" id="B2JAV5"/>
<evidence type="ECO:0000259" key="8">
    <source>
        <dbReference type="Pfam" id="PF00931"/>
    </source>
</evidence>
<keyword evidence="3" id="KW-0605">Phycobilisome</keyword>
<evidence type="ECO:0000256" key="3">
    <source>
        <dbReference type="ARBA" id="ARBA00022738"/>
    </source>
</evidence>
<keyword evidence="11" id="KW-0614">Plasmid</keyword>
<protein>
    <recommendedName>
        <fullName evidence="13">Sulfatase-modifying factor enzyme domain-containing protein</fullName>
    </recommendedName>
</protein>
<dbReference type="GO" id="GO:0030089">
    <property type="term" value="C:phycobilisome"/>
    <property type="evidence" value="ECO:0007669"/>
    <property type="project" value="UniProtKB-KW"/>
</dbReference>
<evidence type="ECO:0000313" key="11">
    <source>
        <dbReference type="EMBL" id="ACC85059.1"/>
    </source>
</evidence>
<name>B2JAV5_NOSP7</name>
<feature type="domain" description="Sulfatase-modifying factor enzyme-like" evidence="9">
    <location>
        <begin position="819"/>
        <end position="1057"/>
    </location>
</feature>
<evidence type="ECO:0000256" key="5">
    <source>
        <dbReference type="SAM" id="Coils"/>
    </source>
</evidence>
<dbReference type="InterPro" id="IPR016187">
    <property type="entry name" value="CTDL_fold"/>
</dbReference>
<dbReference type="PANTHER" id="PTHR23150:SF19">
    <property type="entry name" value="FORMYLGLYCINE-GENERATING ENZYME"/>
    <property type="match status" value="1"/>
</dbReference>
<dbReference type="InterPro" id="IPR005532">
    <property type="entry name" value="SUMF_dom"/>
</dbReference>
<dbReference type="InterPro" id="IPR002182">
    <property type="entry name" value="NB-ARC"/>
</dbReference>
<accession>B2JAV5</accession>
<evidence type="ECO:0000313" key="12">
    <source>
        <dbReference type="Proteomes" id="UP000001191"/>
    </source>
</evidence>
<dbReference type="InterPro" id="IPR042095">
    <property type="entry name" value="SUMF_sf"/>
</dbReference>